<dbReference type="OrthoDB" id="6730379at2759"/>
<dbReference type="PROSITE" id="PS50102">
    <property type="entry name" value="RRM"/>
    <property type="match status" value="1"/>
</dbReference>
<feature type="compositionally biased region" description="Pro residues" evidence="3">
    <location>
        <begin position="7"/>
        <end position="17"/>
    </location>
</feature>
<dbReference type="SUPFAM" id="SSF54928">
    <property type="entry name" value="RNA-binding domain, RBD"/>
    <property type="match status" value="1"/>
</dbReference>
<protein>
    <submittedName>
        <fullName evidence="6">Probable RNA-binding protein 18</fullName>
    </submittedName>
</protein>
<evidence type="ECO:0000256" key="2">
    <source>
        <dbReference type="PROSITE-ProRule" id="PRU00176"/>
    </source>
</evidence>
<dbReference type="RefSeq" id="XP_018027966.1">
    <property type="nucleotide sequence ID" value="XM_018172477.2"/>
</dbReference>
<accession>A0A8B7PR66</accession>
<dbReference type="Gene3D" id="3.30.70.330">
    <property type="match status" value="1"/>
</dbReference>
<dbReference type="InterPro" id="IPR012677">
    <property type="entry name" value="Nucleotide-bd_a/b_plait_sf"/>
</dbReference>
<gene>
    <name evidence="6" type="primary">LOC108683184</name>
</gene>
<feature type="region of interest" description="Disordered" evidence="3">
    <location>
        <begin position="185"/>
        <end position="217"/>
    </location>
</feature>
<keyword evidence="5" id="KW-1185">Reference proteome</keyword>
<evidence type="ECO:0000313" key="5">
    <source>
        <dbReference type="Proteomes" id="UP000694843"/>
    </source>
</evidence>
<feature type="domain" description="RRM" evidence="4">
    <location>
        <begin position="22"/>
        <end position="106"/>
    </location>
</feature>
<dbReference type="SMART" id="SM00360">
    <property type="entry name" value="RRM"/>
    <property type="match status" value="1"/>
</dbReference>
<reference evidence="6" key="1">
    <citation type="submission" date="2025-08" db="UniProtKB">
        <authorList>
            <consortium name="RefSeq"/>
        </authorList>
    </citation>
    <scope>IDENTIFICATION</scope>
    <source>
        <tissue evidence="6">Whole organism</tissue>
    </source>
</reference>
<dbReference type="PANTHER" id="PTHR21245">
    <property type="entry name" value="HETEROGENEOUS NUCLEAR RIBONUCLEOPROTEIN"/>
    <property type="match status" value="1"/>
</dbReference>
<sequence>MDEDDPPPVAPPVPEPPQPDDRRLWIGNMDPRITEYKFLKMVEKFGKLAEFDFLYQKSSGDKGGLGVPRGYAFVTYEESASAQSAQRTLDGLDVAGRRLAVKWAHLQDQNKYLTSRAQMSKPAPAVLRVKPRDPSAASDSKNSLSDRIANVEAAISALATQPCDTLSVTPDTGRDATRPTYITYNFIERKPRGQDVSSSYRRGNYKPYNKHNRPHRK</sequence>
<dbReference type="InterPro" id="IPR035979">
    <property type="entry name" value="RBD_domain_sf"/>
</dbReference>
<dbReference type="Proteomes" id="UP000694843">
    <property type="component" value="Unplaced"/>
</dbReference>
<evidence type="ECO:0000256" key="1">
    <source>
        <dbReference type="ARBA" id="ARBA00022884"/>
    </source>
</evidence>
<feature type="region of interest" description="Disordered" evidence="3">
    <location>
        <begin position="116"/>
        <end position="144"/>
    </location>
</feature>
<feature type="region of interest" description="Disordered" evidence="3">
    <location>
        <begin position="1"/>
        <end position="24"/>
    </location>
</feature>
<dbReference type="GeneID" id="108683184"/>
<dbReference type="KEGG" id="hazt:108683184"/>
<evidence type="ECO:0000259" key="4">
    <source>
        <dbReference type="PROSITE" id="PS50102"/>
    </source>
</evidence>
<evidence type="ECO:0000256" key="3">
    <source>
        <dbReference type="SAM" id="MobiDB-lite"/>
    </source>
</evidence>
<dbReference type="Pfam" id="PF00076">
    <property type="entry name" value="RRM_1"/>
    <property type="match status" value="1"/>
</dbReference>
<evidence type="ECO:0000313" key="6">
    <source>
        <dbReference type="RefSeq" id="XP_018027966.1"/>
    </source>
</evidence>
<dbReference type="AlphaFoldDB" id="A0A8B7PR66"/>
<proteinExistence type="predicted"/>
<organism evidence="5 6">
    <name type="scientific">Hyalella azteca</name>
    <name type="common">Amphipod</name>
    <dbReference type="NCBI Taxonomy" id="294128"/>
    <lineage>
        <taxon>Eukaryota</taxon>
        <taxon>Metazoa</taxon>
        <taxon>Ecdysozoa</taxon>
        <taxon>Arthropoda</taxon>
        <taxon>Crustacea</taxon>
        <taxon>Multicrustacea</taxon>
        <taxon>Malacostraca</taxon>
        <taxon>Eumalacostraca</taxon>
        <taxon>Peracarida</taxon>
        <taxon>Amphipoda</taxon>
        <taxon>Senticaudata</taxon>
        <taxon>Talitrida</taxon>
        <taxon>Talitroidea</taxon>
        <taxon>Hyalellidae</taxon>
        <taxon>Hyalella</taxon>
    </lineage>
</organism>
<dbReference type="InterPro" id="IPR000504">
    <property type="entry name" value="RRM_dom"/>
</dbReference>
<keyword evidence="1 2" id="KW-0694">RNA-binding</keyword>
<dbReference type="GO" id="GO:0003723">
    <property type="term" value="F:RNA binding"/>
    <property type="evidence" value="ECO:0007669"/>
    <property type="project" value="UniProtKB-UniRule"/>
</dbReference>
<feature type="compositionally biased region" description="Basic residues" evidence="3">
    <location>
        <begin position="208"/>
        <end position="217"/>
    </location>
</feature>
<name>A0A8B7PR66_HYAAZ</name>